<dbReference type="InterPro" id="IPR017255">
    <property type="entry name" value="AcTrfase_GNAT_prd"/>
</dbReference>
<dbReference type="Pfam" id="PF00583">
    <property type="entry name" value="Acetyltransf_1"/>
    <property type="match status" value="1"/>
</dbReference>
<dbReference type="GO" id="GO:0016747">
    <property type="term" value="F:acyltransferase activity, transferring groups other than amino-acyl groups"/>
    <property type="evidence" value="ECO:0007669"/>
    <property type="project" value="InterPro"/>
</dbReference>
<dbReference type="PIRSF" id="PIRSF037663">
    <property type="entry name" value="Acetyltransf_GNAT_prd"/>
    <property type="match status" value="1"/>
</dbReference>
<evidence type="ECO:0000256" key="1">
    <source>
        <dbReference type="ARBA" id="ARBA00022679"/>
    </source>
</evidence>
<protein>
    <recommendedName>
        <fullName evidence="3">N-acetyltransferase domain-containing protein</fullName>
    </recommendedName>
</protein>
<dbReference type="PANTHER" id="PTHR42919:SF8">
    <property type="entry name" value="N-ALPHA-ACETYLTRANSFERASE 50"/>
    <property type="match status" value="1"/>
</dbReference>
<evidence type="ECO:0000256" key="2">
    <source>
        <dbReference type="ARBA" id="ARBA00023315"/>
    </source>
</evidence>
<evidence type="ECO:0000259" key="3">
    <source>
        <dbReference type="PROSITE" id="PS51186"/>
    </source>
</evidence>
<dbReference type="InterPro" id="IPR016181">
    <property type="entry name" value="Acyl_CoA_acyltransferase"/>
</dbReference>
<accession>A0A231GUP5</accession>
<comment type="caution">
    <text evidence="4">The sequence shown here is derived from an EMBL/GenBank/DDBJ whole genome shotgun (WGS) entry which is preliminary data.</text>
</comment>
<reference evidence="4 5" key="1">
    <citation type="submission" date="2017-07" db="EMBL/GenBank/DDBJ databases">
        <title>First draft Genome Sequence of Nocardia cerradoensis isolated from human infection.</title>
        <authorList>
            <person name="Carrasco G."/>
        </authorList>
    </citation>
    <scope>NUCLEOTIDE SEQUENCE [LARGE SCALE GENOMIC DNA]</scope>
    <source>
        <strain evidence="4 5">CNM20130759</strain>
    </source>
</reference>
<evidence type="ECO:0000313" key="4">
    <source>
        <dbReference type="EMBL" id="OXR40350.1"/>
    </source>
</evidence>
<dbReference type="InterPro" id="IPR000182">
    <property type="entry name" value="GNAT_dom"/>
</dbReference>
<dbReference type="Gene3D" id="3.40.630.30">
    <property type="match status" value="1"/>
</dbReference>
<gene>
    <name evidence="4" type="ORF">B7C42_07611</name>
</gene>
<feature type="domain" description="N-acetyltransferase" evidence="3">
    <location>
        <begin position="1"/>
        <end position="147"/>
    </location>
</feature>
<proteinExistence type="predicted"/>
<dbReference type="EMBL" id="NGAF01000034">
    <property type="protein sequence ID" value="OXR40350.1"/>
    <property type="molecule type" value="Genomic_DNA"/>
</dbReference>
<sequence>MNVTSLSVEYINEVHDLMELGEPFIRARGMSDYWLYAELFSSTCPIMIDETNTLTGVVIAFRSQDNPAEVYIQDVMIHPDHRQQGIARALLKSVHAQAEKWGCERIYLTSEPGNRAAHATWITLGYVNVPGDHEIDGVSVTTDYKGPGRSRAVYEFNVG</sequence>
<organism evidence="4 5">
    <name type="scientific">Nocardia cerradoensis</name>
    <dbReference type="NCBI Taxonomy" id="85688"/>
    <lineage>
        <taxon>Bacteria</taxon>
        <taxon>Bacillati</taxon>
        <taxon>Actinomycetota</taxon>
        <taxon>Actinomycetes</taxon>
        <taxon>Mycobacteriales</taxon>
        <taxon>Nocardiaceae</taxon>
        <taxon>Nocardia</taxon>
    </lineage>
</organism>
<evidence type="ECO:0000313" key="5">
    <source>
        <dbReference type="Proteomes" id="UP000215506"/>
    </source>
</evidence>
<dbReference type="InterPro" id="IPR051556">
    <property type="entry name" value="N-term/lysine_N-AcTrnsfr"/>
</dbReference>
<name>A0A231GUP5_9NOCA</name>
<dbReference type="CDD" id="cd04301">
    <property type="entry name" value="NAT_SF"/>
    <property type="match status" value="1"/>
</dbReference>
<keyword evidence="1" id="KW-0808">Transferase</keyword>
<dbReference type="RefSeq" id="WP_064909894.1">
    <property type="nucleotide sequence ID" value="NZ_NGAF01000034.1"/>
</dbReference>
<dbReference type="Proteomes" id="UP000215506">
    <property type="component" value="Unassembled WGS sequence"/>
</dbReference>
<dbReference type="PANTHER" id="PTHR42919">
    <property type="entry name" value="N-ALPHA-ACETYLTRANSFERASE"/>
    <property type="match status" value="1"/>
</dbReference>
<keyword evidence="2" id="KW-0012">Acyltransferase</keyword>
<keyword evidence="5" id="KW-1185">Reference proteome</keyword>
<dbReference type="AlphaFoldDB" id="A0A231GUP5"/>
<dbReference type="SUPFAM" id="SSF55729">
    <property type="entry name" value="Acyl-CoA N-acyltransferases (Nat)"/>
    <property type="match status" value="1"/>
</dbReference>
<dbReference type="PROSITE" id="PS51186">
    <property type="entry name" value="GNAT"/>
    <property type="match status" value="1"/>
</dbReference>